<evidence type="ECO:0000313" key="3">
    <source>
        <dbReference type="Proteomes" id="UP001262754"/>
    </source>
</evidence>
<protein>
    <submittedName>
        <fullName evidence="2">RimJ/RimL family protein N-acetyltransferase</fullName>
    </submittedName>
</protein>
<evidence type="ECO:0000259" key="1">
    <source>
        <dbReference type="PROSITE" id="PS51186"/>
    </source>
</evidence>
<comment type="caution">
    <text evidence="2">The sequence shown here is derived from an EMBL/GenBank/DDBJ whole genome shotgun (WGS) entry which is preliminary data.</text>
</comment>
<reference evidence="2 3" key="1">
    <citation type="submission" date="2023-07" db="EMBL/GenBank/DDBJ databases">
        <title>Sorghum-associated microbial communities from plants grown in Nebraska, USA.</title>
        <authorList>
            <person name="Schachtman D."/>
        </authorList>
    </citation>
    <scope>NUCLEOTIDE SEQUENCE [LARGE SCALE GENOMIC DNA]</scope>
    <source>
        <strain evidence="2 3">DS2154</strain>
    </source>
</reference>
<dbReference type="EMBL" id="JAVDRL010000005">
    <property type="protein sequence ID" value="MDR6531349.1"/>
    <property type="molecule type" value="Genomic_DNA"/>
</dbReference>
<dbReference type="Pfam" id="PF13302">
    <property type="entry name" value="Acetyltransf_3"/>
    <property type="match status" value="1"/>
</dbReference>
<evidence type="ECO:0000313" key="2">
    <source>
        <dbReference type="EMBL" id="MDR6531349.1"/>
    </source>
</evidence>
<accession>A0ABU1MYU8</accession>
<dbReference type="Gene3D" id="3.40.630.30">
    <property type="match status" value="1"/>
</dbReference>
<dbReference type="Proteomes" id="UP001262754">
    <property type="component" value="Unassembled WGS sequence"/>
</dbReference>
<proteinExistence type="predicted"/>
<dbReference type="PANTHER" id="PTHR43441">
    <property type="entry name" value="RIBOSOMAL-PROTEIN-SERINE ACETYLTRANSFERASE"/>
    <property type="match status" value="1"/>
</dbReference>
<dbReference type="PROSITE" id="PS51186">
    <property type="entry name" value="GNAT"/>
    <property type="match status" value="1"/>
</dbReference>
<dbReference type="PANTHER" id="PTHR43441:SF10">
    <property type="entry name" value="ACETYLTRANSFERASE"/>
    <property type="match status" value="1"/>
</dbReference>
<sequence>MILETERLSLAPMTVEDAPLLYPFLSDPEVMAHWDRDPIEDPDEVEATVAAQVAEMEDRRALYWAIRHVQTGRFLGYCELVDLDWRHHRGELGFIIARDGWGQGYATEAAAALLAHCASSLGLKRMIARTHVGDARAEKVLQKLGFEQEGYLKGHVDRDGERRDCRLYGLLF</sequence>
<dbReference type="InterPro" id="IPR000182">
    <property type="entry name" value="GNAT_dom"/>
</dbReference>
<dbReference type="InterPro" id="IPR051908">
    <property type="entry name" value="Ribosomal_N-acetyltransferase"/>
</dbReference>
<feature type="domain" description="N-acetyltransferase" evidence="1">
    <location>
        <begin position="8"/>
        <end position="168"/>
    </location>
</feature>
<dbReference type="InterPro" id="IPR016181">
    <property type="entry name" value="Acyl_CoA_acyltransferase"/>
</dbReference>
<dbReference type="RefSeq" id="WP_056750189.1">
    <property type="nucleotide sequence ID" value="NZ_BMLD01000002.1"/>
</dbReference>
<name>A0ABU1MYU8_9CAUL</name>
<organism evidence="2 3">
    <name type="scientific">Caulobacter rhizosphaerae</name>
    <dbReference type="NCBI Taxonomy" id="2010972"/>
    <lineage>
        <taxon>Bacteria</taxon>
        <taxon>Pseudomonadati</taxon>
        <taxon>Pseudomonadota</taxon>
        <taxon>Alphaproteobacteria</taxon>
        <taxon>Caulobacterales</taxon>
        <taxon>Caulobacteraceae</taxon>
        <taxon>Caulobacter</taxon>
    </lineage>
</organism>
<gene>
    <name evidence="2" type="ORF">J2800_002091</name>
</gene>
<dbReference type="SUPFAM" id="SSF55729">
    <property type="entry name" value="Acyl-CoA N-acyltransferases (Nat)"/>
    <property type="match status" value="1"/>
</dbReference>
<keyword evidence="3" id="KW-1185">Reference proteome</keyword>